<organism evidence="3 4">
    <name type="scientific">Vitis vinifera</name>
    <name type="common">Grape</name>
    <dbReference type="NCBI Taxonomy" id="29760"/>
    <lineage>
        <taxon>Eukaryota</taxon>
        <taxon>Viridiplantae</taxon>
        <taxon>Streptophyta</taxon>
        <taxon>Embryophyta</taxon>
        <taxon>Tracheophyta</taxon>
        <taxon>Spermatophyta</taxon>
        <taxon>Magnoliopsida</taxon>
        <taxon>eudicotyledons</taxon>
        <taxon>Gunneridae</taxon>
        <taxon>Pentapetalae</taxon>
        <taxon>rosids</taxon>
        <taxon>Vitales</taxon>
        <taxon>Vitaceae</taxon>
        <taxon>Viteae</taxon>
        <taxon>Vitis</taxon>
    </lineage>
</organism>
<dbReference type="SMART" id="SM00257">
    <property type="entry name" value="LysM"/>
    <property type="match status" value="1"/>
</dbReference>
<protein>
    <recommendedName>
        <fullName evidence="2">LysM domain-containing protein</fullName>
    </recommendedName>
</protein>
<dbReference type="InterPro" id="IPR036779">
    <property type="entry name" value="LysM_dom_sf"/>
</dbReference>
<evidence type="ECO:0000259" key="2">
    <source>
        <dbReference type="PROSITE" id="PS51782"/>
    </source>
</evidence>
<dbReference type="Proteomes" id="UP001227230">
    <property type="component" value="Chromosome 12"/>
</dbReference>
<reference evidence="3 4" key="1">
    <citation type="journal article" date="2023" name="Hortic Res">
        <title>The complete reference genome for grapevine (Vitis vinifera L.) genetics and breeding.</title>
        <authorList>
            <person name="Shi X."/>
            <person name="Cao S."/>
            <person name="Wang X."/>
            <person name="Huang S."/>
            <person name="Wang Y."/>
            <person name="Liu Z."/>
            <person name="Liu W."/>
            <person name="Leng X."/>
            <person name="Peng Y."/>
            <person name="Wang N."/>
            <person name="Wang Y."/>
            <person name="Ma Z."/>
            <person name="Xu X."/>
            <person name="Zhang F."/>
            <person name="Xue H."/>
            <person name="Zhong H."/>
            <person name="Wang Y."/>
            <person name="Zhang K."/>
            <person name="Velt A."/>
            <person name="Avia K."/>
            <person name="Holtgrawe D."/>
            <person name="Grimplet J."/>
            <person name="Matus J.T."/>
            <person name="Ware D."/>
            <person name="Wu X."/>
            <person name="Wang H."/>
            <person name="Liu C."/>
            <person name="Fang Y."/>
            <person name="Rustenholz C."/>
            <person name="Cheng Z."/>
            <person name="Xiao H."/>
            <person name="Zhou Y."/>
        </authorList>
    </citation>
    <scope>NUCLEOTIDE SEQUENCE [LARGE SCALE GENOMIC DNA]</scope>
    <source>
        <strain evidence="4">cv. Pinot noir / PN40024</strain>
        <tissue evidence="3">Leaf</tissue>
    </source>
</reference>
<dbReference type="PANTHER" id="PTHR33734:SF26">
    <property type="entry name" value="LYSM DOMAIN-CONTAINING PROTEIN"/>
    <property type="match status" value="1"/>
</dbReference>
<feature type="region of interest" description="Disordered" evidence="1">
    <location>
        <begin position="57"/>
        <end position="77"/>
    </location>
</feature>
<accession>A0ABY9CV55</accession>
<dbReference type="Gene3D" id="3.10.350.10">
    <property type="entry name" value="LysM domain"/>
    <property type="match status" value="1"/>
</dbReference>
<dbReference type="InterPro" id="IPR018392">
    <property type="entry name" value="LysM"/>
</dbReference>
<keyword evidence="4" id="KW-1185">Reference proteome</keyword>
<proteinExistence type="predicted"/>
<dbReference type="SUPFAM" id="SSF54106">
    <property type="entry name" value="LysM domain"/>
    <property type="match status" value="1"/>
</dbReference>
<evidence type="ECO:0000313" key="4">
    <source>
        <dbReference type="Proteomes" id="UP001227230"/>
    </source>
</evidence>
<sequence length="133" mass="14175">MGQAFNKLAGEHGAGNGEGHSKEAAVAKTAGFFVFSGIAMSILKALNSCNNDNNKLLTHSVTEPSQPTDPSHSREPIFKEKEVRESTQKTIDIVKGDTLWGLSRKHGVSIDAIKEANGLTGDTIYAGKKLVIP</sequence>
<feature type="region of interest" description="Disordered" evidence="1">
    <location>
        <begin position="1"/>
        <end position="20"/>
    </location>
</feature>
<evidence type="ECO:0000256" key="1">
    <source>
        <dbReference type="SAM" id="MobiDB-lite"/>
    </source>
</evidence>
<name>A0ABY9CV55_VITVI</name>
<evidence type="ECO:0000313" key="3">
    <source>
        <dbReference type="EMBL" id="WJZ99063.1"/>
    </source>
</evidence>
<dbReference type="EMBL" id="CP126659">
    <property type="protein sequence ID" value="WJZ99063.1"/>
    <property type="molecule type" value="Genomic_DNA"/>
</dbReference>
<feature type="compositionally biased region" description="Polar residues" evidence="1">
    <location>
        <begin position="57"/>
        <end position="70"/>
    </location>
</feature>
<dbReference type="Pfam" id="PF01476">
    <property type="entry name" value="LysM"/>
    <property type="match status" value="1"/>
</dbReference>
<feature type="domain" description="LysM" evidence="2">
    <location>
        <begin position="89"/>
        <end position="132"/>
    </location>
</feature>
<dbReference type="CDD" id="cd00118">
    <property type="entry name" value="LysM"/>
    <property type="match status" value="1"/>
</dbReference>
<dbReference type="PROSITE" id="PS51782">
    <property type="entry name" value="LYSM"/>
    <property type="match status" value="1"/>
</dbReference>
<dbReference type="PANTHER" id="PTHR33734">
    <property type="entry name" value="LYSM DOMAIN-CONTAINING GPI-ANCHORED PROTEIN 2"/>
    <property type="match status" value="1"/>
</dbReference>
<gene>
    <name evidence="3" type="ORF">VitviT2T_017540</name>
</gene>